<keyword evidence="6" id="KW-0969">Cilium</keyword>
<comment type="subcellular location">
    <subcellularLocation>
        <location evidence="1">Cytoplasm</location>
        <location evidence="1">Cytosol</location>
    </subcellularLocation>
</comment>
<dbReference type="AlphaFoldDB" id="A0A552WSN9"/>
<evidence type="ECO:0000256" key="2">
    <source>
        <dbReference type="ARBA" id="ARBA00008787"/>
    </source>
</evidence>
<accession>A0A552WSN9</accession>
<proteinExistence type="inferred from homology"/>
<evidence type="ECO:0000256" key="4">
    <source>
        <dbReference type="ARBA" id="ARBA00022795"/>
    </source>
</evidence>
<dbReference type="PANTHER" id="PTHR34773">
    <property type="entry name" value="FLAGELLAR SECRETION CHAPERONE FLIS"/>
    <property type="match status" value="1"/>
</dbReference>
<keyword evidence="6" id="KW-0966">Cell projection</keyword>
<evidence type="ECO:0000256" key="5">
    <source>
        <dbReference type="ARBA" id="ARBA00023186"/>
    </source>
</evidence>
<dbReference type="GO" id="GO:0044780">
    <property type="term" value="P:bacterial-type flagellum assembly"/>
    <property type="evidence" value="ECO:0007669"/>
    <property type="project" value="InterPro"/>
</dbReference>
<dbReference type="Proteomes" id="UP000318693">
    <property type="component" value="Unassembled WGS sequence"/>
</dbReference>
<dbReference type="RefSeq" id="WP_143418169.1">
    <property type="nucleotide sequence ID" value="NZ_VJXR01000020.1"/>
</dbReference>
<dbReference type="GO" id="GO:0071973">
    <property type="term" value="P:bacterial-type flagellum-dependent cell motility"/>
    <property type="evidence" value="ECO:0007669"/>
    <property type="project" value="TreeGrafter"/>
</dbReference>
<dbReference type="EMBL" id="VJXR01000020">
    <property type="protein sequence ID" value="TRW45619.1"/>
    <property type="molecule type" value="Genomic_DNA"/>
</dbReference>
<gene>
    <name evidence="6" type="primary">fliS</name>
    <name evidence="6" type="ORF">FJ693_08795</name>
</gene>
<comment type="similarity">
    <text evidence="2">Belongs to the FliS family.</text>
</comment>
<dbReference type="NCBIfam" id="TIGR00208">
    <property type="entry name" value="fliS"/>
    <property type="match status" value="1"/>
</dbReference>
<reference evidence="6 7" key="1">
    <citation type="submission" date="2019-07" db="EMBL/GenBank/DDBJ databases">
        <title>Georgenia wutianyii sp. nov. and Georgenia *** sp. nov. isolated from plateau pika (Ochotona curzoniae) in the Qinghai-Tibet plateau of China.</title>
        <authorList>
            <person name="Tian Z."/>
        </authorList>
    </citation>
    <scope>NUCLEOTIDE SEQUENCE [LARGE SCALE GENOMIC DNA]</scope>
    <source>
        <strain evidence="6 7">Z446</strain>
    </source>
</reference>
<dbReference type="GO" id="GO:0005829">
    <property type="term" value="C:cytosol"/>
    <property type="evidence" value="ECO:0007669"/>
    <property type="project" value="UniProtKB-SubCell"/>
</dbReference>
<sequence length="166" mass="17500">MNQAALLGRFRAEAIATATPAQLLTMLYDRLVLDLDRGVEAIENGDRSTANEQLTHAQEIVHELRASLDVSAWDGAGGLMEVYGYLLTELVGANIARDTKRVTACRDLVVPLRDAWHEAAAMVTVNAAPTSGQTSAAGPPSEPARAGVFRDGAATGYQPLGDLGVA</sequence>
<dbReference type="Gene3D" id="1.20.120.340">
    <property type="entry name" value="Flagellar protein FliS"/>
    <property type="match status" value="1"/>
</dbReference>
<keyword evidence="7" id="KW-1185">Reference proteome</keyword>
<evidence type="ECO:0000256" key="1">
    <source>
        <dbReference type="ARBA" id="ARBA00004514"/>
    </source>
</evidence>
<dbReference type="InterPro" id="IPR036584">
    <property type="entry name" value="FliS_sf"/>
</dbReference>
<dbReference type="SUPFAM" id="SSF101116">
    <property type="entry name" value="Flagellar export chaperone FliS"/>
    <property type="match status" value="1"/>
</dbReference>
<protein>
    <submittedName>
        <fullName evidence="6">Flagellar export chaperone FliS</fullName>
    </submittedName>
</protein>
<organism evidence="6 7">
    <name type="scientific">Georgenia yuyongxinii</name>
    <dbReference type="NCBI Taxonomy" id="2589797"/>
    <lineage>
        <taxon>Bacteria</taxon>
        <taxon>Bacillati</taxon>
        <taxon>Actinomycetota</taxon>
        <taxon>Actinomycetes</taxon>
        <taxon>Micrococcales</taxon>
        <taxon>Bogoriellaceae</taxon>
        <taxon>Georgenia</taxon>
    </lineage>
</organism>
<dbReference type="InterPro" id="IPR003713">
    <property type="entry name" value="FliS"/>
</dbReference>
<keyword evidence="6" id="KW-0282">Flagellum</keyword>
<keyword evidence="5" id="KW-0143">Chaperone</keyword>
<dbReference type="Pfam" id="PF02561">
    <property type="entry name" value="FliS"/>
    <property type="match status" value="1"/>
</dbReference>
<evidence type="ECO:0000313" key="6">
    <source>
        <dbReference type="EMBL" id="TRW45619.1"/>
    </source>
</evidence>
<evidence type="ECO:0000256" key="3">
    <source>
        <dbReference type="ARBA" id="ARBA00022490"/>
    </source>
</evidence>
<keyword evidence="4" id="KW-1005">Bacterial flagellum biogenesis</keyword>
<comment type="caution">
    <text evidence="6">The sequence shown here is derived from an EMBL/GenBank/DDBJ whole genome shotgun (WGS) entry which is preliminary data.</text>
</comment>
<dbReference type="CDD" id="cd16098">
    <property type="entry name" value="FliS"/>
    <property type="match status" value="1"/>
</dbReference>
<name>A0A552WSN9_9MICO</name>
<dbReference type="PANTHER" id="PTHR34773:SF1">
    <property type="entry name" value="FLAGELLAR SECRETION CHAPERONE FLIS"/>
    <property type="match status" value="1"/>
</dbReference>
<evidence type="ECO:0000313" key="7">
    <source>
        <dbReference type="Proteomes" id="UP000318693"/>
    </source>
</evidence>
<keyword evidence="3" id="KW-0963">Cytoplasm</keyword>